<dbReference type="EMBL" id="RCZC01000003">
    <property type="protein sequence ID" value="TPG52797.1"/>
    <property type="molecule type" value="Genomic_DNA"/>
</dbReference>
<dbReference type="PANTHER" id="PTHR33337:SF40">
    <property type="entry name" value="CENP-V_GFA DOMAIN-CONTAINING PROTEIN-RELATED"/>
    <property type="match status" value="1"/>
</dbReference>
<evidence type="ECO:0000256" key="4">
    <source>
        <dbReference type="ARBA" id="ARBA00023239"/>
    </source>
</evidence>
<proteinExistence type="inferred from homology"/>
<accession>A0A502FT74</accession>
<dbReference type="PROSITE" id="PS51891">
    <property type="entry name" value="CENP_V_GFA"/>
    <property type="match status" value="1"/>
</dbReference>
<dbReference type="OrthoDB" id="7186766at2"/>
<dbReference type="AlphaFoldDB" id="A0A502FT74"/>
<dbReference type="InterPro" id="IPR006913">
    <property type="entry name" value="CENP-V/GFA"/>
</dbReference>
<dbReference type="GO" id="GO:0016846">
    <property type="term" value="F:carbon-sulfur lyase activity"/>
    <property type="evidence" value="ECO:0007669"/>
    <property type="project" value="InterPro"/>
</dbReference>
<evidence type="ECO:0000313" key="6">
    <source>
        <dbReference type="EMBL" id="TPG52797.1"/>
    </source>
</evidence>
<dbReference type="Pfam" id="PF04828">
    <property type="entry name" value="GFA"/>
    <property type="match status" value="1"/>
</dbReference>
<organism evidence="6 7">
    <name type="scientific">Sphingomonas glacialis</name>
    <dbReference type="NCBI Taxonomy" id="658225"/>
    <lineage>
        <taxon>Bacteria</taxon>
        <taxon>Pseudomonadati</taxon>
        <taxon>Pseudomonadota</taxon>
        <taxon>Alphaproteobacteria</taxon>
        <taxon>Sphingomonadales</taxon>
        <taxon>Sphingomonadaceae</taxon>
        <taxon>Sphingomonas</taxon>
    </lineage>
</organism>
<keyword evidence="2" id="KW-0479">Metal-binding</keyword>
<dbReference type="GO" id="GO:0046872">
    <property type="term" value="F:metal ion binding"/>
    <property type="evidence" value="ECO:0007669"/>
    <property type="project" value="UniProtKB-KW"/>
</dbReference>
<keyword evidence="4" id="KW-0456">Lyase</keyword>
<dbReference type="Gene3D" id="3.90.1590.10">
    <property type="entry name" value="glutathione-dependent formaldehyde- activating enzyme (gfa)"/>
    <property type="match status" value="1"/>
</dbReference>
<feature type="domain" description="CENP-V/GFA" evidence="5">
    <location>
        <begin position="7"/>
        <end position="111"/>
    </location>
</feature>
<comment type="caution">
    <text evidence="6">The sequence shown here is derived from an EMBL/GenBank/DDBJ whole genome shotgun (WGS) entry which is preliminary data.</text>
</comment>
<evidence type="ECO:0000256" key="2">
    <source>
        <dbReference type="ARBA" id="ARBA00022723"/>
    </source>
</evidence>
<dbReference type="InterPro" id="IPR011057">
    <property type="entry name" value="Mss4-like_sf"/>
</dbReference>
<protein>
    <submittedName>
        <fullName evidence="6">GFA family protein</fullName>
    </submittedName>
</protein>
<dbReference type="PANTHER" id="PTHR33337">
    <property type="entry name" value="GFA DOMAIN-CONTAINING PROTEIN"/>
    <property type="match status" value="1"/>
</dbReference>
<keyword evidence="3" id="KW-0862">Zinc</keyword>
<comment type="similarity">
    <text evidence="1">Belongs to the Gfa family.</text>
</comment>
<keyword evidence="7" id="KW-1185">Reference proteome</keyword>
<evidence type="ECO:0000313" key="7">
    <source>
        <dbReference type="Proteomes" id="UP000319931"/>
    </source>
</evidence>
<evidence type="ECO:0000256" key="1">
    <source>
        <dbReference type="ARBA" id="ARBA00005495"/>
    </source>
</evidence>
<reference evidence="6 7" key="1">
    <citation type="journal article" date="2019" name="Environ. Microbiol.">
        <title>Species interactions and distinct microbial communities in high Arctic permafrost affected cryosols are associated with the CH4 and CO2 gas fluxes.</title>
        <authorList>
            <person name="Altshuler I."/>
            <person name="Hamel J."/>
            <person name="Turney S."/>
            <person name="Magnuson E."/>
            <person name="Levesque R."/>
            <person name="Greer C."/>
            <person name="Whyte L.G."/>
        </authorList>
    </citation>
    <scope>NUCLEOTIDE SEQUENCE [LARGE SCALE GENOMIC DNA]</scope>
    <source>
        <strain evidence="6 7">E6.1</strain>
    </source>
</reference>
<evidence type="ECO:0000259" key="5">
    <source>
        <dbReference type="PROSITE" id="PS51891"/>
    </source>
</evidence>
<gene>
    <name evidence="6" type="ORF">EAH76_13070</name>
</gene>
<evidence type="ECO:0000256" key="3">
    <source>
        <dbReference type="ARBA" id="ARBA00022833"/>
    </source>
</evidence>
<sequence length="137" mass="14785">MEEALMINGSCLCGAVAFEISGRPRSLSYCHCSRCRKAEGVFAAVLIGAAEDFHLIRGAEQIARILPQEPWTHARAFCRACGSALGELQSGAIYVVAASALDDDPGLRPTAHLNVASKPAWYEIDDDLKKFDGNYTP</sequence>
<name>A0A502FT74_9SPHN</name>
<dbReference type="Proteomes" id="UP000319931">
    <property type="component" value="Unassembled WGS sequence"/>
</dbReference>
<dbReference type="SUPFAM" id="SSF51316">
    <property type="entry name" value="Mss4-like"/>
    <property type="match status" value="1"/>
</dbReference>